<evidence type="ECO:0000256" key="1">
    <source>
        <dbReference type="ARBA" id="ARBA00006484"/>
    </source>
</evidence>
<gene>
    <name evidence="5" type="primary">rbtD</name>
    <name evidence="5" type="ORF">ACRB68_25100</name>
</gene>
<dbReference type="PANTHER" id="PTHR44196">
    <property type="entry name" value="DEHYDROGENASE/REDUCTASE SDR FAMILY MEMBER 7B"/>
    <property type="match status" value="1"/>
</dbReference>
<keyword evidence="6" id="KW-1185">Reference proteome</keyword>
<dbReference type="Pfam" id="PF00106">
    <property type="entry name" value="adh_short"/>
    <property type="match status" value="1"/>
</dbReference>
<evidence type="ECO:0000313" key="5">
    <source>
        <dbReference type="EMBL" id="MQY04456.1"/>
    </source>
</evidence>
<accession>A0A7K0BTT7</accession>
<dbReference type="PANTHER" id="PTHR44196:SF1">
    <property type="entry name" value="DEHYDROGENASE_REDUCTASE SDR FAMILY MEMBER 7B"/>
    <property type="match status" value="1"/>
</dbReference>
<keyword evidence="2 5" id="KW-0560">Oxidoreductase</keyword>
<dbReference type="EMBL" id="WEGH01000002">
    <property type="protein sequence ID" value="MQY04456.1"/>
    <property type="molecule type" value="Genomic_DNA"/>
</dbReference>
<dbReference type="CDD" id="cd05233">
    <property type="entry name" value="SDR_c"/>
    <property type="match status" value="1"/>
</dbReference>
<evidence type="ECO:0000256" key="3">
    <source>
        <dbReference type="RuleBase" id="RU000363"/>
    </source>
</evidence>
<comment type="similarity">
    <text evidence="1 3">Belongs to the short-chain dehydrogenases/reductases (SDR) family.</text>
</comment>
<feature type="domain" description="Ketoreductase" evidence="4">
    <location>
        <begin position="15"/>
        <end position="196"/>
    </location>
</feature>
<protein>
    <submittedName>
        <fullName evidence="5">Ribitol 2-dehydrogenase</fullName>
        <ecNumber evidence="5">1.1.1.56</ecNumber>
    </submittedName>
</protein>
<dbReference type="GO" id="GO:0050255">
    <property type="term" value="F:ribitol 2-dehydrogenase (NAD+) activity"/>
    <property type="evidence" value="ECO:0007669"/>
    <property type="project" value="UniProtKB-EC"/>
</dbReference>
<dbReference type="PROSITE" id="PS00061">
    <property type="entry name" value="ADH_SHORT"/>
    <property type="match status" value="1"/>
</dbReference>
<dbReference type="AlphaFoldDB" id="A0A7K0BTT7"/>
<dbReference type="SUPFAM" id="SSF51735">
    <property type="entry name" value="NAD(P)-binding Rossmann-fold domains"/>
    <property type="match status" value="1"/>
</dbReference>
<dbReference type="GO" id="GO:0016020">
    <property type="term" value="C:membrane"/>
    <property type="evidence" value="ECO:0007669"/>
    <property type="project" value="TreeGrafter"/>
</dbReference>
<comment type="caution">
    <text evidence="5">The sequence shown here is derived from an EMBL/GenBank/DDBJ whole genome shotgun (WGS) entry which is preliminary data.</text>
</comment>
<dbReference type="InterPro" id="IPR020904">
    <property type="entry name" value="Sc_DH/Rdtase_CS"/>
</dbReference>
<dbReference type="Proteomes" id="UP000487268">
    <property type="component" value="Unassembled WGS sequence"/>
</dbReference>
<dbReference type="RefSeq" id="WP_153532689.1">
    <property type="nucleotide sequence ID" value="NZ_WEGH01000002.1"/>
</dbReference>
<dbReference type="SMART" id="SM00822">
    <property type="entry name" value="PKS_KR"/>
    <property type="match status" value="1"/>
</dbReference>
<dbReference type="PRINTS" id="PR00080">
    <property type="entry name" value="SDRFAMILY"/>
</dbReference>
<dbReference type="EC" id="1.1.1.56" evidence="5"/>
<dbReference type="PRINTS" id="PR00081">
    <property type="entry name" value="GDHRDH"/>
</dbReference>
<name>A0A7K0BTT7_9ACTN</name>
<evidence type="ECO:0000256" key="2">
    <source>
        <dbReference type="ARBA" id="ARBA00023002"/>
    </source>
</evidence>
<dbReference type="Gene3D" id="3.40.50.720">
    <property type="entry name" value="NAD(P)-binding Rossmann-like Domain"/>
    <property type="match status" value="1"/>
</dbReference>
<evidence type="ECO:0000313" key="6">
    <source>
        <dbReference type="Proteomes" id="UP000487268"/>
    </source>
</evidence>
<dbReference type="InterPro" id="IPR057326">
    <property type="entry name" value="KR_dom"/>
</dbReference>
<organism evidence="5 6">
    <name type="scientific">Actinomadura macrotermitis</name>
    <dbReference type="NCBI Taxonomy" id="2585200"/>
    <lineage>
        <taxon>Bacteria</taxon>
        <taxon>Bacillati</taxon>
        <taxon>Actinomycetota</taxon>
        <taxon>Actinomycetes</taxon>
        <taxon>Streptosporangiales</taxon>
        <taxon>Thermomonosporaceae</taxon>
        <taxon>Actinomadura</taxon>
    </lineage>
</organism>
<proteinExistence type="inferred from homology"/>
<dbReference type="InterPro" id="IPR036291">
    <property type="entry name" value="NAD(P)-bd_dom_sf"/>
</dbReference>
<dbReference type="InterPro" id="IPR002347">
    <property type="entry name" value="SDR_fam"/>
</dbReference>
<evidence type="ECO:0000259" key="4">
    <source>
        <dbReference type="SMART" id="SM00822"/>
    </source>
</evidence>
<sequence>MRTHQTDRRSPVAGRVAVITGAAGGIGGETARRLAARGASVALLDRDAAGVARTAARLGPRAAAYPVDVTDTAGLAEVMRDIGERFGGIDVLVANAGVSGPLATVAAVEPAAFERVVEVNLLGVWRTVRAALPQVCARRGYILVTSSIAAAIPCPTVAAYGASKAAVEAFGRALRIELAHTGTAVGVAYFGTVDTGLVRGLLTRPGPDRFPRVIGAPIPVARAGAAMTAGIERRARTVFAPWWVPALLAARAQLALADPLAARLRPLTSLIAASSTPPTP</sequence>
<reference evidence="5 6" key="1">
    <citation type="submission" date="2019-10" db="EMBL/GenBank/DDBJ databases">
        <title>Actinomadura rubteroloni sp. nov. and Actinomadura macrotermitis sp. nov., isolated from the gut of fungus growing-termite Macrotermes natalensis.</title>
        <authorList>
            <person name="Benndorf R."/>
            <person name="Martin K."/>
            <person name="Kuefner M."/>
            <person name="De Beer W."/>
            <person name="Kaster A.-K."/>
            <person name="Vollmers J."/>
            <person name="Poulsen M."/>
            <person name="Beemelmanns C."/>
        </authorList>
    </citation>
    <scope>NUCLEOTIDE SEQUENCE [LARGE SCALE GENOMIC DNA]</scope>
    <source>
        <strain evidence="5 6">RB68</strain>
    </source>
</reference>
<dbReference type="OrthoDB" id="3743899at2"/>